<dbReference type="Pfam" id="PF08543">
    <property type="entry name" value="Phos_pyr_kin"/>
    <property type="match status" value="1"/>
</dbReference>
<dbReference type="SUPFAM" id="SSF53613">
    <property type="entry name" value="Ribokinase-like"/>
    <property type="match status" value="1"/>
</dbReference>
<feature type="domain" description="Pyridoxamine kinase/Phosphomethylpyrimidine kinase" evidence="3">
    <location>
        <begin position="16"/>
        <end position="262"/>
    </location>
</feature>
<dbReference type="GO" id="GO:0008972">
    <property type="term" value="F:phosphomethylpyrimidine kinase activity"/>
    <property type="evidence" value="ECO:0007669"/>
    <property type="project" value="UniProtKB-EC"/>
</dbReference>
<dbReference type="InterPro" id="IPR004399">
    <property type="entry name" value="HMP/HMP-P_kinase_dom"/>
</dbReference>
<evidence type="ECO:0000256" key="1">
    <source>
        <dbReference type="ARBA" id="ARBA00004948"/>
    </source>
</evidence>
<dbReference type="Proteomes" id="UP001058120">
    <property type="component" value="Chromosome"/>
</dbReference>
<reference evidence="4" key="1">
    <citation type="submission" date="2020-12" db="EMBL/GenBank/DDBJ databases">
        <title>Taurinivorans muris gen. nov., sp. nov., fundamental and realized metabolic niche of a ubiquitous sulfidogenic bacterium in the murine intestine.</title>
        <authorList>
            <person name="Ye H."/>
            <person name="Hanson B.T."/>
            <person name="Loy A."/>
        </authorList>
    </citation>
    <scope>NUCLEOTIDE SEQUENCE</scope>
    <source>
        <strain evidence="4">LT0009</strain>
    </source>
</reference>
<accession>A0ABY5XYG1</accession>
<dbReference type="RefSeq" id="WP_334314477.1">
    <property type="nucleotide sequence ID" value="NZ_CP065938.1"/>
</dbReference>
<keyword evidence="5" id="KW-1185">Reference proteome</keyword>
<proteinExistence type="predicted"/>
<dbReference type="InterPro" id="IPR029056">
    <property type="entry name" value="Ribokinase-like"/>
</dbReference>
<gene>
    <name evidence="4" type="primary">thiD</name>
    <name evidence="4" type="ORF">JBF11_05355</name>
</gene>
<dbReference type="PANTHER" id="PTHR20858">
    <property type="entry name" value="PHOSPHOMETHYLPYRIMIDINE KINASE"/>
    <property type="match status" value="1"/>
</dbReference>
<dbReference type="PANTHER" id="PTHR20858:SF17">
    <property type="entry name" value="HYDROXYMETHYLPYRIMIDINE_PHOSPHOMETHYLPYRIMIDINE KINASE THI20-RELATED"/>
    <property type="match status" value="1"/>
</dbReference>
<evidence type="ECO:0000259" key="3">
    <source>
        <dbReference type="Pfam" id="PF08543"/>
    </source>
</evidence>
<dbReference type="Gene3D" id="3.40.1190.20">
    <property type="match status" value="1"/>
</dbReference>
<keyword evidence="4" id="KW-0808">Transferase</keyword>
<dbReference type="GO" id="GO:0008902">
    <property type="term" value="F:hydroxymethylpyrimidine kinase activity"/>
    <property type="evidence" value="ECO:0007669"/>
    <property type="project" value="UniProtKB-EC"/>
</dbReference>
<evidence type="ECO:0000313" key="5">
    <source>
        <dbReference type="Proteomes" id="UP001058120"/>
    </source>
</evidence>
<evidence type="ECO:0000256" key="2">
    <source>
        <dbReference type="ARBA" id="ARBA00012135"/>
    </source>
</evidence>
<dbReference type="CDD" id="cd01169">
    <property type="entry name" value="HMPP_kinase"/>
    <property type="match status" value="1"/>
</dbReference>
<dbReference type="EC" id="2.7.1.49" evidence="2"/>
<keyword evidence="4" id="KW-0418">Kinase</keyword>
<name>A0ABY5XYG1_9BACT</name>
<protein>
    <recommendedName>
        <fullName evidence="2">hydroxymethylpyrimidine kinase</fullName>
        <ecNumber evidence="2">2.7.1.49</ecNumber>
    </recommendedName>
</protein>
<dbReference type="EMBL" id="CP065938">
    <property type="protein sequence ID" value="UWX04922.1"/>
    <property type="molecule type" value="Genomic_DNA"/>
</dbReference>
<organism evidence="4 5">
    <name type="scientific">Taurinivorans muris</name>
    <dbReference type="NCBI Taxonomy" id="2787751"/>
    <lineage>
        <taxon>Bacteria</taxon>
        <taxon>Pseudomonadati</taxon>
        <taxon>Thermodesulfobacteriota</taxon>
        <taxon>Desulfovibrionia</taxon>
        <taxon>Desulfovibrionales</taxon>
        <taxon>Desulfovibrionaceae</taxon>
        <taxon>Taurinivorans</taxon>
    </lineage>
</organism>
<dbReference type="NCBIfam" id="TIGR00097">
    <property type="entry name" value="HMP-P_kinase"/>
    <property type="match status" value="1"/>
</dbReference>
<comment type="pathway">
    <text evidence="1">Cofactor biosynthesis; thiamine diphosphate biosynthesis.</text>
</comment>
<dbReference type="InterPro" id="IPR013749">
    <property type="entry name" value="PM/HMP-P_kinase-1"/>
</dbReference>
<sequence length="272" mass="28409">MFTGVLSNVLTIAGSDSGGGAGIQADLKTFASLGTYGTSVITALTAQNGLGVTGIHAPSADFVVQQLKAVLDGFPIHAAKTGMLFSAEIIEALASELEHVDFPLVVDPVCVSTSGHALIEESAVEIMKKKLFPLAALITPNKPETEVLTGIKLVDDKSVEEAGKKLLAMGAKAVLIKGGHFEAKPILVTDWFFDAKGTIEALRQPHVDTPNSHGTGCTLSAAITAYLAKKQPLIIAVKKAQEYLNCALRNGYAPGKGIGPVHHLATIAQLNH</sequence>
<evidence type="ECO:0000313" key="4">
    <source>
        <dbReference type="EMBL" id="UWX04922.1"/>
    </source>
</evidence>